<evidence type="ECO:0000313" key="3">
    <source>
        <dbReference type="Proteomes" id="UP001303946"/>
    </source>
</evidence>
<keyword evidence="3" id="KW-1185">Reference proteome</keyword>
<evidence type="ECO:0000256" key="1">
    <source>
        <dbReference type="SAM" id="Phobius"/>
    </source>
</evidence>
<dbReference type="RefSeq" id="WP_316703018.1">
    <property type="nucleotide sequence ID" value="NZ_CP136336.1"/>
</dbReference>
<keyword evidence="1" id="KW-0472">Membrane</keyword>
<organism evidence="2 3">
    <name type="scientific">Piscinibacter gummiphilus</name>
    <dbReference type="NCBI Taxonomy" id="946333"/>
    <lineage>
        <taxon>Bacteria</taxon>
        <taxon>Pseudomonadati</taxon>
        <taxon>Pseudomonadota</taxon>
        <taxon>Betaproteobacteria</taxon>
        <taxon>Burkholderiales</taxon>
        <taxon>Sphaerotilaceae</taxon>
        <taxon>Piscinibacter</taxon>
    </lineage>
</organism>
<gene>
    <name evidence="2" type="ORF">RXV79_08635</name>
</gene>
<proteinExistence type="predicted"/>
<protein>
    <submittedName>
        <fullName evidence="2">Uncharacterized protein</fullName>
    </submittedName>
</protein>
<name>A0ABZ0CYY6_9BURK</name>
<keyword evidence="1" id="KW-0812">Transmembrane</keyword>
<dbReference type="Proteomes" id="UP001303946">
    <property type="component" value="Chromosome"/>
</dbReference>
<feature type="transmembrane region" description="Helical" evidence="1">
    <location>
        <begin position="6"/>
        <end position="28"/>
    </location>
</feature>
<accession>A0ABZ0CYY6</accession>
<keyword evidence="1" id="KW-1133">Transmembrane helix</keyword>
<dbReference type="EMBL" id="CP136336">
    <property type="protein sequence ID" value="WOB10118.1"/>
    <property type="molecule type" value="Genomic_DNA"/>
</dbReference>
<evidence type="ECO:0000313" key="2">
    <source>
        <dbReference type="EMBL" id="WOB10118.1"/>
    </source>
</evidence>
<sequence>MDDLATALAIAFAIPLSLLVGVCAWLVCYRMTSTAAAGTVTFVSVRLWIDDDTAPADRYFAPACVMPHRGWSTSSSAGGLMWSRHRSAAR</sequence>
<reference evidence="2 3" key="1">
    <citation type="submission" date="2023-10" db="EMBL/GenBank/DDBJ databases">
        <title>Bacteria for the degradation of biodegradable plastic PBAT(Polybutylene adipate terephthalate).</title>
        <authorList>
            <person name="Weon H.-Y."/>
            <person name="Yeon J."/>
        </authorList>
    </citation>
    <scope>NUCLEOTIDE SEQUENCE [LARGE SCALE GENOMIC DNA]</scope>
    <source>
        <strain evidence="2 3">SBD 7-3</strain>
    </source>
</reference>